<dbReference type="GeneID" id="42306727"/>
<evidence type="ECO:0000259" key="8">
    <source>
        <dbReference type="PROSITE" id="PS50850"/>
    </source>
</evidence>
<keyword evidence="3" id="KW-1003">Cell membrane</keyword>
<feature type="transmembrane region" description="Helical" evidence="7">
    <location>
        <begin position="219"/>
        <end position="242"/>
    </location>
</feature>
<feature type="domain" description="Major facilitator superfamily (MFS) profile" evidence="8">
    <location>
        <begin position="14"/>
        <end position="398"/>
    </location>
</feature>
<protein>
    <submittedName>
        <fullName evidence="9">Membrane protein</fullName>
    </submittedName>
    <submittedName>
        <fullName evidence="10">Sugar phosphate permease</fullName>
    </submittedName>
</protein>
<dbReference type="RefSeq" id="WP_043063418.1">
    <property type="nucleotide sequence ID" value="NZ_BJOA01000265.1"/>
</dbReference>
<dbReference type="EMBL" id="FNED01000018">
    <property type="protein sequence ID" value="SDJ45054.1"/>
    <property type="molecule type" value="Genomic_DNA"/>
</dbReference>
<evidence type="ECO:0000256" key="5">
    <source>
        <dbReference type="ARBA" id="ARBA00022989"/>
    </source>
</evidence>
<dbReference type="AlphaFoldDB" id="A0A0D1VKM0"/>
<keyword evidence="11" id="KW-1185">Reference proteome</keyword>
<dbReference type="CDD" id="cd17329">
    <property type="entry name" value="MFS_MdtH_MDR_like"/>
    <property type="match status" value="1"/>
</dbReference>
<name>A0A0D1VKM0_ANEMI</name>
<evidence type="ECO:0000256" key="3">
    <source>
        <dbReference type="ARBA" id="ARBA00022475"/>
    </source>
</evidence>
<evidence type="ECO:0000256" key="4">
    <source>
        <dbReference type="ARBA" id="ARBA00022692"/>
    </source>
</evidence>
<dbReference type="PANTHER" id="PTHR43414:SF1">
    <property type="entry name" value="PEPTIDE PERMEASE"/>
    <property type="match status" value="1"/>
</dbReference>
<organism evidence="9 11">
    <name type="scientific">Aneurinibacillus migulanus</name>
    <name type="common">Bacillus migulanus</name>
    <dbReference type="NCBI Taxonomy" id="47500"/>
    <lineage>
        <taxon>Bacteria</taxon>
        <taxon>Bacillati</taxon>
        <taxon>Bacillota</taxon>
        <taxon>Bacilli</taxon>
        <taxon>Bacillales</taxon>
        <taxon>Paenibacillaceae</taxon>
        <taxon>Aneurinibacillus group</taxon>
        <taxon>Aneurinibacillus</taxon>
    </lineage>
</organism>
<dbReference type="InterPro" id="IPR036259">
    <property type="entry name" value="MFS_trans_sf"/>
</dbReference>
<evidence type="ECO:0000256" key="1">
    <source>
        <dbReference type="ARBA" id="ARBA00004651"/>
    </source>
</evidence>
<evidence type="ECO:0000313" key="11">
    <source>
        <dbReference type="Proteomes" id="UP000037269"/>
    </source>
</evidence>
<dbReference type="SUPFAM" id="SSF103473">
    <property type="entry name" value="MFS general substrate transporter"/>
    <property type="match status" value="1"/>
</dbReference>
<keyword evidence="4 7" id="KW-0812">Transmembrane</keyword>
<feature type="transmembrane region" description="Helical" evidence="7">
    <location>
        <begin position="374"/>
        <end position="391"/>
    </location>
</feature>
<evidence type="ECO:0000256" key="6">
    <source>
        <dbReference type="ARBA" id="ARBA00023136"/>
    </source>
</evidence>
<dbReference type="PANTHER" id="PTHR43414">
    <property type="entry name" value="MULTIDRUG RESISTANCE PROTEIN MDTG"/>
    <property type="match status" value="1"/>
</dbReference>
<dbReference type="EMBL" id="LGUG01000004">
    <property type="protein sequence ID" value="KON96804.1"/>
    <property type="molecule type" value="Genomic_DNA"/>
</dbReference>
<reference evidence="9 11" key="1">
    <citation type="submission" date="2015-07" db="EMBL/GenBank/DDBJ databases">
        <title>Fjat-14205 dsm 2895.</title>
        <authorList>
            <person name="Liu B."/>
            <person name="Wang J."/>
            <person name="Zhu Y."/>
            <person name="Liu G."/>
            <person name="Chen Q."/>
            <person name="Chen Z."/>
            <person name="Lan J."/>
            <person name="Che J."/>
            <person name="Ge C."/>
            <person name="Shi H."/>
            <person name="Pan Z."/>
            <person name="Liu X."/>
        </authorList>
    </citation>
    <scope>NUCLEOTIDE SEQUENCE [LARGE SCALE GENOMIC DNA]</scope>
    <source>
        <strain evidence="9 11">DSM 2895</strain>
    </source>
</reference>
<comment type="subcellular location">
    <subcellularLocation>
        <location evidence="1">Cell membrane</location>
        <topology evidence="1">Multi-pass membrane protein</topology>
    </subcellularLocation>
</comment>
<feature type="transmembrane region" description="Helical" evidence="7">
    <location>
        <begin position="254"/>
        <end position="273"/>
    </location>
</feature>
<evidence type="ECO:0000313" key="12">
    <source>
        <dbReference type="Proteomes" id="UP000182836"/>
    </source>
</evidence>
<dbReference type="PATRIC" id="fig|47500.12.peg.2129"/>
<dbReference type="InterPro" id="IPR011701">
    <property type="entry name" value="MFS"/>
</dbReference>
<evidence type="ECO:0000256" key="2">
    <source>
        <dbReference type="ARBA" id="ARBA00022448"/>
    </source>
</evidence>
<proteinExistence type="predicted"/>
<feature type="transmembrane region" description="Helical" evidence="7">
    <location>
        <begin position="46"/>
        <end position="68"/>
    </location>
</feature>
<dbReference type="GO" id="GO:0022857">
    <property type="term" value="F:transmembrane transporter activity"/>
    <property type="evidence" value="ECO:0007669"/>
    <property type="project" value="InterPro"/>
</dbReference>
<feature type="transmembrane region" description="Helical" evidence="7">
    <location>
        <begin position="345"/>
        <end position="368"/>
    </location>
</feature>
<evidence type="ECO:0000313" key="9">
    <source>
        <dbReference type="EMBL" id="KON96804.1"/>
    </source>
</evidence>
<feature type="transmembrane region" description="Helical" evidence="7">
    <location>
        <begin position="285"/>
        <end position="304"/>
    </location>
</feature>
<dbReference type="Gene3D" id="1.20.1250.20">
    <property type="entry name" value="MFS general substrate transporter like domains"/>
    <property type="match status" value="1"/>
</dbReference>
<reference evidence="10 12" key="2">
    <citation type="submission" date="2016-10" db="EMBL/GenBank/DDBJ databases">
        <authorList>
            <person name="de Groot N.N."/>
        </authorList>
    </citation>
    <scope>NUCLEOTIDE SEQUENCE [LARGE SCALE GENOMIC DNA]</scope>
    <source>
        <strain evidence="10 12">DSM 2895</strain>
    </source>
</reference>
<evidence type="ECO:0000313" key="10">
    <source>
        <dbReference type="EMBL" id="SDJ45054.1"/>
    </source>
</evidence>
<feature type="transmembrane region" description="Helical" evidence="7">
    <location>
        <begin position="14"/>
        <end position="40"/>
    </location>
</feature>
<sequence length="416" mass="45748">MNNMKRLLSAYHPIVQILILGTVMVSLTSAMSIPFLAVYLNEHTQLSYAVIGMIVGAGPLASTVGGFIGGILSDRFGRKMLMFSSLCSLAILFVLFILVTNPLLLFLLSMAKGLATSFFSTVSKALMGDITPQDRRFKLFSTRYLAVNLGYALGPIIGANLGLEGSSTAFQLTGMVYLFYAFILLIGFKKYSIVKSEENHEQEDGITILGALNTIRRDFILLFFILGGISLTVVHGQMSVYLSQYVSEHFEEGVTLFSYLLSVHGFTIVLLQAPITKMLERYKGLQTIIMGSTLFALGEIGFAFSTNESLLMVSMIVFTIGEILVIPSEYALIDAITPEKVRGTYYGAQEFTQLGSFLGPWFAGLILSSYGGKAMFMAMSGISLFSLLFYAKGWKMYRIKQHSVKHGTPLNDKVCL</sequence>
<feature type="transmembrane region" description="Helical" evidence="7">
    <location>
        <begin position="169"/>
        <end position="188"/>
    </location>
</feature>
<dbReference type="Proteomes" id="UP000182836">
    <property type="component" value="Unassembled WGS sequence"/>
</dbReference>
<dbReference type="Pfam" id="PF07690">
    <property type="entry name" value="MFS_1"/>
    <property type="match status" value="1"/>
</dbReference>
<dbReference type="PROSITE" id="PS50850">
    <property type="entry name" value="MFS"/>
    <property type="match status" value="1"/>
</dbReference>
<dbReference type="GO" id="GO:0005886">
    <property type="term" value="C:plasma membrane"/>
    <property type="evidence" value="ECO:0007669"/>
    <property type="project" value="UniProtKB-SubCell"/>
</dbReference>
<dbReference type="PROSITE" id="PS00216">
    <property type="entry name" value="SUGAR_TRANSPORT_1"/>
    <property type="match status" value="1"/>
</dbReference>
<feature type="transmembrane region" description="Helical" evidence="7">
    <location>
        <begin position="80"/>
        <end position="98"/>
    </location>
</feature>
<keyword evidence="2" id="KW-0813">Transport</keyword>
<evidence type="ECO:0000256" key="7">
    <source>
        <dbReference type="SAM" id="Phobius"/>
    </source>
</evidence>
<dbReference type="Proteomes" id="UP000037269">
    <property type="component" value="Unassembled WGS sequence"/>
</dbReference>
<feature type="transmembrane region" description="Helical" evidence="7">
    <location>
        <begin position="144"/>
        <end position="163"/>
    </location>
</feature>
<dbReference type="STRING" id="47500.AF333_16275"/>
<keyword evidence="5 7" id="KW-1133">Transmembrane helix</keyword>
<dbReference type="OrthoDB" id="8952229at2"/>
<accession>A0A0D1VKM0</accession>
<dbReference type="InterPro" id="IPR020846">
    <property type="entry name" value="MFS_dom"/>
</dbReference>
<dbReference type="InterPro" id="IPR005829">
    <property type="entry name" value="Sugar_transporter_CS"/>
</dbReference>
<gene>
    <name evidence="9" type="ORF">AF333_16275</name>
    <name evidence="10" type="ORF">SAMN04487909_11820</name>
</gene>
<keyword evidence="6 7" id="KW-0472">Membrane</keyword>
<feature type="transmembrane region" description="Helical" evidence="7">
    <location>
        <begin position="310"/>
        <end position="333"/>
    </location>
</feature>